<keyword evidence="2" id="KW-0677">Repeat</keyword>
<dbReference type="Pfam" id="PF00096">
    <property type="entry name" value="zf-C2H2"/>
    <property type="match status" value="2"/>
</dbReference>
<dbReference type="InterPro" id="IPR036236">
    <property type="entry name" value="Znf_C2H2_sf"/>
</dbReference>
<accession>A0A553NB21</accession>
<feature type="domain" description="BTB" evidence="7">
    <location>
        <begin position="22"/>
        <end position="90"/>
    </location>
</feature>
<feature type="region of interest" description="Disordered" evidence="6">
    <location>
        <begin position="112"/>
        <end position="131"/>
    </location>
</feature>
<dbReference type="InterPro" id="IPR000210">
    <property type="entry name" value="BTB/POZ_dom"/>
</dbReference>
<keyword evidence="4" id="KW-0862">Zinc</keyword>
<dbReference type="GO" id="GO:0008270">
    <property type="term" value="F:zinc ion binding"/>
    <property type="evidence" value="ECO:0007669"/>
    <property type="project" value="UniProtKB-KW"/>
</dbReference>
<organism evidence="9 10">
    <name type="scientific">Tigriopus californicus</name>
    <name type="common">Marine copepod</name>
    <dbReference type="NCBI Taxonomy" id="6832"/>
    <lineage>
        <taxon>Eukaryota</taxon>
        <taxon>Metazoa</taxon>
        <taxon>Ecdysozoa</taxon>
        <taxon>Arthropoda</taxon>
        <taxon>Crustacea</taxon>
        <taxon>Multicrustacea</taxon>
        <taxon>Hexanauplia</taxon>
        <taxon>Copepoda</taxon>
        <taxon>Harpacticoida</taxon>
        <taxon>Harpacticidae</taxon>
        <taxon>Tigriopus</taxon>
    </lineage>
</organism>
<gene>
    <name evidence="9" type="ORF">TCAL_00410</name>
</gene>
<dbReference type="PANTHER" id="PTHR24379:SF127">
    <property type="entry name" value="BLOODY FINGERS-RELATED"/>
    <property type="match status" value="1"/>
</dbReference>
<dbReference type="PROSITE" id="PS50157">
    <property type="entry name" value="ZINC_FINGER_C2H2_2"/>
    <property type="match status" value="7"/>
</dbReference>
<dbReference type="InterPro" id="IPR011333">
    <property type="entry name" value="SKP1/BTB/POZ_sf"/>
</dbReference>
<dbReference type="SUPFAM" id="SSF54695">
    <property type="entry name" value="POZ domain"/>
    <property type="match status" value="1"/>
</dbReference>
<evidence type="ECO:0000259" key="7">
    <source>
        <dbReference type="PROSITE" id="PS50097"/>
    </source>
</evidence>
<reference evidence="9 10" key="1">
    <citation type="journal article" date="2018" name="Nat. Ecol. Evol.">
        <title>Genomic signatures of mitonuclear coevolution across populations of Tigriopus californicus.</title>
        <authorList>
            <person name="Barreto F.S."/>
            <person name="Watson E.T."/>
            <person name="Lima T.G."/>
            <person name="Willett C.S."/>
            <person name="Edmands S."/>
            <person name="Li W."/>
            <person name="Burton R.S."/>
        </authorList>
    </citation>
    <scope>NUCLEOTIDE SEQUENCE [LARGE SCALE GENOMIC DNA]</scope>
    <source>
        <strain evidence="9 10">San Diego</strain>
    </source>
</reference>
<evidence type="ECO:0000256" key="3">
    <source>
        <dbReference type="ARBA" id="ARBA00022771"/>
    </source>
</evidence>
<feature type="domain" description="C2H2-type" evidence="8">
    <location>
        <begin position="570"/>
        <end position="597"/>
    </location>
</feature>
<feature type="domain" description="C2H2-type" evidence="8">
    <location>
        <begin position="539"/>
        <end position="567"/>
    </location>
</feature>
<protein>
    <recommendedName>
        <fullName evidence="11">BTB domain-containing protein</fullName>
    </recommendedName>
</protein>
<dbReference type="Proteomes" id="UP000318571">
    <property type="component" value="Chromosome 10"/>
</dbReference>
<dbReference type="FunFam" id="3.30.160.60:FF:000446">
    <property type="entry name" value="Zinc finger protein"/>
    <property type="match status" value="1"/>
</dbReference>
<evidence type="ECO:0008006" key="11">
    <source>
        <dbReference type="Google" id="ProtNLM"/>
    </source>
</evidence>
<keyword evidence="3 5" id="KW-0863">Zinc-finger</keyword>
<dbReference type="PROSITE" id="PS50097">
    <property type="entry name" value="BTB"/>
    <property type="match status" value="1"/>
</dbReference>
<dbReference type="SMART" id="SM00355">
    <property type="entry name" value="ZnF_C2H2"/>
    <property type="match status" value="11"/>
</dbReference>
<feature type="compositionally biased region" description="Acidic residues" evidence="6">
    <location>
        <begin position="174"/>
        <end position="190"/>
    </location>
</feature>
<feature type="compositionally biased region" description="Basic and acidic residues" evidence="6">
    <location>
        <begin position="140"/>
        <end position="156"/>
    </location>
</feature>
<proteinExistence type="predicted"/>
<keyword evidence="10" id="KW-1185">Reference proteome</keyword>
<evidence type="ECO:0000259" key="8">
    <source>
        <dbReference type="PROSITE" id="PS50157"/>
    </source>
</evidence>
<evidence type="ECO:0000256" key="2">
    <source>
        <dbReference type="ARBA" id="ARBA00022737"/>
    </source>
</evidence>
<feature type="domain" description="C2H2-type" evidence="8">
    <location>
        <begin position="423"/>
        <end position="451"/>
    </location>
</feature>
<keyword evidence="1" id="KW-0479">Metal-binding</keyword>
<dbReference type="EMBL" id="VCGU01000458">
    <property type="protein sequence ID" value="TRY62617.1"/>
    <property type="molecule type" value="Genomic_DNA"/>
</dbReference>
<dbReference type="STRING" id="6832.A0A553NB21"/>
<feature type="domain" description="C2H2-type" evidence="8">
    <location>
        <begin position="511"/>
        <end position="539"/>
    </location>
</feature>
<dbReference type="PANTHER" id="PTHR24379">
    <property type="entry name" value="KRAB AND ZINC FINGER DOMAIN-CONTAINING"/>
    <property type="match status" value="1"/>
</dbReference>
<evidence type="ECO:0000256" key="1">
    <source>
        <dbReference type="ARBA" id="ARBA00022723"/>
    </source>
</evidence>
<evidence type="ECO:0000256" key="5">
    <source>
        <dbReference type="PROSITE-ProRule" id="PRU00042"/>
    </source>
</evidence>
<dbReference type="PROSITE" id="PS00028">
    <property type="entry name" value="ZINC_FINGER_C2H2_1"/>
    <property type="match status" value="6"/>
</dbReference>
<comment type="caution">
    <text evidence="9">The sequence shown here is derived from an EMBL/GenBank/DDBJ whole genome shotgun (WGS) entry which is preliminary data.</text>
</comment>
<feature type="domain" description="C2H2-type" evidence="8">
    <location>
        <begin position="452"/>
        <end position="480"/>
    </location>
</feature>
<dbReference type="OMA" id="CATKLAN"/>
<dbReference type="InterPro" id="IPR013087">
    <property type="entry name" value="Znf_C2H2_type"/>
</dbReference>
<evidence type="ECO:0000256" key="6">
    <source>
        <dbReference type="SAM" id="MobiDB-lite"/>
    </source>
</evidence>
<dbReference type="GO" id="GO:0005634">
    <property type="term" value="C:nucleus"/>
    <property type="evidence" value="ECO:0007669"/>
    <property type="project" value="UniProtKB-ARBA"/>
</dbReference>
<feature type="region of interest" description="Disordered" evidence="6">
    <location>
        <begin position="618"/>
        <end position="649"/>
    </location>
</feature>
<dbReference type="Gene3D" id="3.30.160.60">
    <property type="entry name" value="Classic Zinc Finger"/>
    <property type="match status" value="5"/>
</dbReference>
<evidence type="ECO:0000256" key="4">
    <source>
        <dbReference type="ARBA" id="ARBA00022833"/>
    </source>
</evidence>
<evidence type="ECO:0000313" key="10">
    <source>
        <dbReference type="Proteomes" id="UP000318571"/>
    </source>
</evidence>
<dbReference type="AlphaFoldDB" id="A0A553NB21"/>
<dbReference type="Gene3D" id="3.30.710.10">
    <property type="entry name" value="Potassium Channel Kv1.1, Chain A"/>
    <property type="match status" value="1"/>
</dbReference>
<dbReference type="CDD" id="cd18186">
    <property type="entry name" value="BTB_POZ_ZBTB_KLHL-like"/>
    <property type="match status" value="1"/>
</dbReference>
<feature type="region of interest" description="Disordered" evidence="6">
    <location>
        <begin position="138"/>
        <end position="206"/>
    </location>
</feature>
<dbReference type="Pfam" id="PF00651">
    <property type="entry name" value="BTB"/>
    <property type="match status" value="1"/>
</dbReference>
<feature type="domain" description="C2H2-type" evidence="8">
    <location>
        <begin position="390"/>
        <end position="421"/>
    </location>
</feature>
<name>A0A553NB21_TIGCA</name>
<sequence>MGDAPFSHWIEYLNSDQGSDWADVEIRVGQSQFWAHQMVLASHSGFLKDLFLDHVVDDGQTCVVIIPDLEPEQFRAIRDFMYAGQVPSDLDTLSPAQNLLRLEKSRYAPVVPEVKEEQQQQDQVETWVRSKRKRKKNRRLEHYEITSDTLEGKEEPESPGLDSTPAPEVKNETLVEEVDTDEGNTDDSESDSTAKTRISPKKKLTKRRPRKEDLLCCDQKFEDEVHFVTHKESVHLEKVDDSRFLICCGEKIMGTFDVHLKRRHHLSADNQQAICCNVTFQDLGELSKHCESRHGLKVSEYRQVNCCATKLANLAEYKEHKDQDNHVECSECAFLSTDERHLDFHKFNRHGQGTQSQVKKALSCKFCQRAFKHIHQRLEHEDKHDDSFKYDCQSCGKKFKLLTSLKSHVYRMGKNHNPRKKQYSCDNCEKIFPSIVSKRKHYRVAHQGKDAHSCIECNLVFVDKHRLDNHTKVVHLKVRDIQCTFCGKLFATQERMRIHEKFVHVIDTEGVQCDVCQKTFSNRERMVDHRRSVHRDRKYQCEACGSTFKNSSTLKSHVVSIHVEHQKKPLKCGVCGKGFLHDSRLKAHEIIHTDELPFKCQFCGRPNKCKNNNLKHEKRCKKSPENGGSGKRSVENSPAPGADPSTLSEDQSVVLEIAGDDLTNTVMINDLPISSVITMPADFLSANIDKDVLITSELN</sequence>
<dbReference type="SUPFAM" id="SSF57667">
    <property type="entry name" value="beta-beta-alpha zinc fingers"/>
    <property type="match status" value="5"/>
</dbReference>
<dbReference type="SMART" id="SM00225">
    <property type="entry name" value="BTB"/>
    <property type="match status" value="1"/>
</dbReference>
<feature type="domain" description="C2H2-type" evidence="8">
    <location>
        <begin position="481"/>
        <end position="509"/>
    </location>
</feature>
<evidence type="ECO:0000313" key="9">
    <source>
        <dbReference type="EMBL" id="TRY62617.1"/>
    </source>
</evidence>